<accession>A0A6G1IQH8</accession>
<gene>
    <name evidence="1" type="ORF">K458DRAFT_109130</name>
</gene>
<proteinExistence type="predicted"/>
<evidence type="ECO:0000313" key="1">
    <source>
        <dbReference type="EMBL" id="KAF2680240.1"/>
    </source>
</evidence>
<name>A0A6G1IQH8_9PLEO</name>
<evidence type="ECO:0000313" key="2">
    <source>
        <dbReference type="Proteomes" id="UP000799291"/>
    </source>
</evidence>
<protein>
    <submittedName>
        <fullName evidence="1">Uncharacterized protein</fullName>
    </submittedName>
</protein>
<reference evidence="1" key="1">
    <citation type="journal article" date="2020" name="Stud. Mycol.">
        <title>101 Dothideomycetes genomes: a test case for predicting lifestyles and emergence of pathogens.</title>
        <authorList>
            <person name="Haridas S."/>
            <person name="Albert R."/>
            <person name="Binder M."/>
            <person name="Bloem J."/>
            <person name="Labutti K."/>
            <person name="Salamov A."/>
            <person name="Andreopoulos B."/>
            <person name="Baker S."/>
            <person name="Barry K."/>
            <person name="Bills G."/>
            <person name="Bluhm B."/>
            <person name="Cannon C."/>
            <person name="Castanera R."/>
            <person name="Culley D."/>
            <person name="Daum C."/>
            <person name="Ezra D."/>
            <person name="Gonzalez J."/>
            <person name="Henrissat B."/>
            <person name="Kuo A."/>
            <person name="Liang C."/>
            <person name="Lipzen A."/>
            <person name="Lutzoni F."/>
            <person name="Magnuson J."/>
            <person name="Mondo S."/>
            <person name="Nolan M."/>
            <person name="Ohm R."/>
            <person name="Pangilinan J."/>
            <person name="Park H.-J."/>
            <person name="Ramirez L."/>
            <person name="Alfaro M."/>
            <person name="Sun H."/>
            <person name="Tritt A."/>
            <person name="Yoshinaga Y."/>
            <person name="Zwiers L.-H."/>
            <person name="Turgeon B."/>
            <person name="Goodwin S."/>
            <person name="Spatafora J."/>
            <person name="Crous P."/>
            <person name="Grigoriev I."/>
        </authorList>
    </citation>
    <scope>NUCLEOTIDE SEQUENCE</scope>
    <source>
        <strain evidence="1">CBS 122367</strain>
    </source>
</reference>
<keyword evidence="2" id="KW-1185">Reference proteome</keyword>
<sequence length="123" mass="13317">MCRVPVCQRVVHRFVTPGITGIRKTLIGGHSITATALVLFTVRLYGGAFIDLTLLGARLTLTSLPTPPGILPSKPPTHDLLGNRSRLSPFNSAPLHRVFLHVHNLARITSKKSTHPLPPPHAS</sequence>
<dbReference type="EMBL" id="MU005598">
    <property type="protein sequence ID" value="KAF2680240.1"/>
    <property type="molecule type" value="Genomic_DNA"/>
</dbReference>
<dbReference type="AlphaFoldDB" id="A0A6G1IQH8"/>
<dbReference type="Proteomes" id="UP000799291">
    <property type="component" value="Unassembled WGS sequence"/>
</dbReference>
<organism evidence="1 2">
    <name type="scientific">Lentithecium fluviatile CBS 122367</name>
    <dbReference type="NCBI Taxonomy" id="1168545"/>
    <lineage>
        <taxon>Eukaryota</taxon>
        <taxon>Fungi</taxon>
        <taxon>Dikarya</taxon>
        <taxon>Ascomycota</taxon>
        <taxon>Pezizomycotina</taxon>
        <taxon>Dothideomycetes</taxon>
        <taxon>Pleosporomycetidae</taxon>
        <taxon>Pleosporales</taxon>
        <taxon>Massarineae</taxon>
        <taxon>Lentitheciaceae</taxon>
        <taxon>Lentithecium</taxon>
    </lineage>
</organism>